<proteinExistence type="predicted"/>
<evidence type="ECO:0000259" key="1">
    <source>
        <dbReference type="Pfam" id="PF03634"/>
    </source>
</evidence>
<feature type="domain" description="TCP" evidence="1">
    <location>
        <begin position="79"/>
        <end position="134"/>
    </location>
</feature>
<evidence type="ECO:0000313" key="2">
    <source>
        <dbReference type="EMBL" id="CAH1423025.1"/>
    </source>
</evidence>
<dbReference type="Pfam" id="PF03634">
    <property type="entry name" value="TCP"/>
    <property type="match status" value="1"/>
</dbReference>
<keyword evidence="3" id="KW-1185">Reference proteome</keyword>
<protein>
    <recommendedName>
        <fullName evidence="1">TCP domain-containing protein</fullName>
    </recommendedName>
</protein>
<dbReference type="Proteomes" id="UP001157418">
    <property type="component" value="Unassembled WGS sequence"/>
</dbReference>
<dbReference type="EMBL" id="CAKMRJ010001112">
    <property type="protein sequence ID" value="CAH1423025.1"/>
    <property type="molecule type" value="Genomic_DNA"/>
</dbReference>
<sequence>MLAAKQGHVDVVKTMCRVGAPWWTLSHSNLSVGDFTTDGSQQDAFEILLIIGTSSVNKMPLRFCLILDSKWVLWIQLYRLWYDHPSKAVDWFIKKAKAAIDELAELPTWNPTSTTTTTNTGVVTNSTSNLNFEQHQNDCIIDNQMSNVQNSSFLPPPLNSNSIVDTIKSGFFFRWVAP</sequence>
<gene>
    <name evidence="2" type="ORF">LVIROSA_LOCUS10321</name>
</gene>
<evidence type="ECO:0000313" key="3">
    <source>
        <dbReference type="Proteomes" id="UP001157418"/>
    </source>
</evidence>
<organism evidence="2 3">
    <name type="scientific">Lactuca virosa</name>
    <dbReference type="NCBI Taxonomy" id="75947"/>
    <lineage>
        <taxon>Eukaryota</taxon>
        <taxon>Viridiplantae</taxon>
        <taxon>Streptophyta</taxon>
        <taxon>Embryophyta</taxon>
        <taxon>Tracheophyta</taxon>
        <taxon>Spermatophyta</taxon>
        <taxon>Magnoliopsida</taxon>
        <taxon>eudicotyledons</taxon>
        <taxon>Gunneridae</taxon>
        <taxon>Pentapetalae</taxon>
        <taxon>asterids</taxon>
        <taxon>campanulids</taxon>
        <taxon>Asterales</taxon>
        <taxon>Asteraceae</taxon>
        <taxon>Cichorioideae</taxon>
        <taxon>Cichorieae</taxon>
        <taxon>Lactucinae</taxon>
        <taxon>Lactuca</taxon>
    </lineage>
</organism>
<dbReference type="InterPro" id="IPR017887">
    <property type="entry name" value="TF_TCP_subgr"/>
</dbReference>
<reference evidence="2 3" key="1">
    <citation type="submission" date="2022-01" db="EMBL/GenBank/DDBJ databases">
        <authorList>
            <person name="Xiong W."/>
            <person name="Schranz E."/>
        </authorList>
    </citation>
    <scope>NUCLEOTIDE SEQUENCE [LARGE SCALE GENOMIC DNA]</scope>
</reference>
<accession>A0AAU9M8J5</accession>
<dbReference type="AlphaFoldDB" id="A0AAU9M8J5"/>
<comment type="caution">
    <text evidence="2">The sequence shown here is derived from an EMBL/GenBank/DDBJ whole genome shotgun (WGS) entry which is preliminary data.</text>
</comment>
<name>A0AAU9M8J5_9ASTR</name>